<dbReference type="Proteomes" id="UP000812672">
    <property type="component" value="Unassembled WGS sequence"/>
</dbReference>
<dbReference type="InterPro" id="IPR025506">
    <property type="entry name" value="Abi_alpha"/>
</dbReference>
<comment type="caution">
    <text evidence="1">The sequence shown here is derived from an EMBL/GenBank/DDBJ whole genome shotgun (WGS) entry which is preliminary data.</text>
</comment>
<gene>
    <name evidence="1" type="ORF">KQ486_14110</name>
</gene>
<dbReference type="Pfam" id="PF14337">
    <property type="entry name" value="Abi_alpha"/>
    <property type="match status" value="1"/>
</dbReference>
<evidence type="ECO:0000313" key="2">
    <source>
        <dbReference type="Proteomes" id="UP000812672"/>
    </source>
</evidence>
<dbReference type="EMBL" id="JAHLZF010000076">
    <property type="protein sequence ID" value="MBU6082117.1"/>
    <property type="molecule type" value="Genomic_DNA"/>
</dbReference>
<name>A0ABS6GVP1_9BACI</name>
<reference evidence="1 2" key="1">
    <citation type="journal article" date="2011" name="Int. J. Syst. Evol. Microbiol.">
        <title>Allobacillus halotolerans gen. nov., sp. nov. isolated from shrimp paste.</title>
        <authorList>
            <person name="Sheu S.Y."/>
            <person name="Arun A.B."/>
            <person name="Jiang S.R."/>
            <person name="Young C.C."/>
            <person name="Chen W.M."/>
        </authorList>
    </citation>
    <scope>NUCLEOTIDE SEQUENCE [LARGE SCALE GENOMIC DNA]</scope>
    <source>
        <strain evidence="1 2">LMG 24826</strain>
    </source>
</reference>
<accession>A0ABS6GVP1</accession>
<sequence>MDPILGKGIDKIIEGASKGPVETFSKTWELVFGKFHLYVDKVIYQREVEFEKFKEQFKKEISSVPENNLQEPQFSLLGPALEASKFYISEKTL</sequence>
<feature type="non-terminal residue" evidence="1">
    <location>
        <position position="93"/>
    </location>
</feature>
<keyword evidence="2" id="KW-1185">Reference proteome</keyword>
<protein>
    <submittedName>
        <fullName evidence="1">DUF4393 domain-containing protein</fullName>
    </submittedName>
</protein>
<evidence type="ECO:0000313" key="1">
    <source>
        <dbReference type="EMBL" id="MBU6082117.1"/>
    </source>
</evidence>
<proteinExistence type="predicted"/>
<organism evidence="1 2">
    <name type="scientific">Allobacillus halotolerans</name>
    <dbReference type="NCBI Taxonomy" id="570278"/>
    <lineage>
        <taxon>Bacteria</taxon>
        <taxon>Bacillati</taxon>
        <taxon>Bacillota</taxon>
        <taxon>Bacilli</taxon>
        <taxon>Bacillales</taxon>
        <taxon>Bacillaceae</taxon>
        <taxon>Allobacillus</taxon>
    </lineage>
</organism>